<keyword evidence="3" id="KW-1185">Reference proteome</keyword>
<dbReference type="Proteomes" id="UP001326567">
    <property type="component" value="Chromosome"/>
</dbReference>
<dbReference type="InterPro" id="IPR037219">
    <property type="entry name" value="Peptidase_M41-like"/>
</dbReference>
<dbReference type="PANTHER" id="PTHR23076">
    <property type="entry name" value="METALLOPROTEASE M41 FTSH"/>
    <property type="match status" value="1"/>
</dbReference>
<protein>
    <recommendedName>
        <fullName evidence="1">Peptidase M41 domain-containing protein</fullName>
    </recommendedName>
</protein>
<dbReference type="Gene3D" id="1.20.58.760">
    <property type="entry name" value="Peptidase M41"/>
    <property type="match status" value="1"/>
</dbReference>
<dbReference type="SUPFAM" id="SSF140990">
    <property type="entry name" value="FtsH protease domain-like"/>
    <property type="match status" value="1"/>
</dbReference>
<dbReference type="InterPro" id="IPR000642">
    <property type="entry name" value="Peptidase_M41"/>
</dbReference>
<sequence length="274" mass="29539">MIDPAIIRTGRFDTHLEIGHPERAAIIRILAKSIGKGADQFDLAPLADQLLGASGAQVAGLVREALGLARSEAFELQDKHLREAALKIAPPHDQDLLWRMAVHEAGHIVVAHHLGLPPARNAKLTNTGGSVEFPESPLKCQKTVRHRIATLMAGRAAEQAILGTVSNGAGLGPSSDLAEATRLAGRALFEWGLGTQLAHIPIDITLRAGAAQFVTTDVEDCLRKAEETARKISQTYREDVLRIAETIAEERELSGDRISKLLCGKEQELPKFGC</sequence>
<dbReference type="PANTHER" id="PTHR23076:SF97">
    <property type="entry name" value="ATP-DEPENDENT ZINC METALLOPROTEASE YME1L1"/>
    <property type="match status" value="1"/>
</dbReference>
<proteinExistence type="predicted"/>
<name>A0ABZ0V2N8_9RHOB</name>
<evidence type="ECO:0000259" key="1">
    <source>
        <dbReference type="Pfam" id="PF01434"/>
    </source>
</evidence>
<reference evidence="2 3" key="1">
    <citation type="submission" date="2023-11" db="EMBL/GenBank/DDBJ databases">
        <title>From the Deep-Sea to the Surface: Bacterial Genomes Isolated from the Moytirra Hydrothermal Vent Plume.</title>
        <authorList>
            <person name="Major S.R."/>
        </authorList>
    </citation>
    <scope>NUCLEOTIDE SEQUENCE [LARGE SCALE GENOMIC DNA]</scope>
    <source>
        <strain evidence="2 3">OXR-9</strain>
    </source>
</reference>
<dbReference type="RefSeq" id="WP_322329254.1">
    <property type="nucleotide sequence ID" value="NZ_CP139725.1"/>
</dbReference>
<gene>
    <name evidence="2" type="ORF">T7987_05135</name>
</gene>
<dbReference type="Gene3D" id="1.10.8.60">
    <property type="match status" value="1"/>
</dbReference>
<dbReference type="Pfam" id="PF01434">
    <property type="entry name" value="Peptidase_M41"/>
    <property type="match status" value="1"/>
</dbReference>
<evidence type="ECO:0000313" key="3">
    <source>
        <dbReference type="Proteomes" id="UP001326567"/>
    </source>
</evidence>
<dbReference type="SUPFAM" id="SSF52540">
    <property type="entry name" value="P-loop containing nucleoside triphosphate hydrolases"/>
    <property type="match status" value="1"/>
</dbReference>
<evidence type="ECO:0000313" key="2">
    <source>
        <dbReference type="EMBL" id="WPZ22634.1"/>
    </source>
</evidence>
<dbReference type="InterPro" id="IPR027417">
    <property type="entry name" value="P-loop_NTPase"/>
</dbReference>
<dbReference type="EMBL" id="CP139725">
    <property type="protein sequence ID" value="WPZ22634.1"/>
    <property type="molecule type" value="Genomic_DNA"/>
</dbReference>
<feature type="domain" description="Peptidase M41" evidence="1">
    <location>
        <begin position="100"/>
        <end position="238"/>
    </location>
</feature>
<organism evidence="2 3">
    <name type="scientific">Sulfitobacter faviae</name>
    <dbReference type="NCBI Taxonomy" id="1775881"/>
    <lineage>
        <taxon>Bacteria</taxon>
        <taxon>Pseudomonadati</taxon>
        <taxon>Pseudomonadota</taxon>
        <taxon>Alphaproteobacteria</taxon>
        <taxon>Rhodobacterales</taxon>
        <taxon>Roseobacteraceae</taxon>
        <taxon>Sulfitobacter</taxon>
    </lineage>
</organism>
<accession>A0ABZ0V2N8</accession>
<dbReference type="Gene3D" id="3.40.50.300">
    <property type="entry name" value="P-loop containing nucleotide triphosphate hydrolases"/>
    <property type="match status" value="1"/>
</dbReference>